<evidence type="ECO:0000313" key="2">
    <source>
        <dbReference type="Proteomes" id="UP001186974"/>
    </source>
</evidence>
<dbReference type="Proteomes" id="UP001186974">
    <property type="component" value="Unassembled WGS sequence"/>
</dbReference>
<protein>
    <submittedName>
        <fullName evidence="1">Uncharacterized protein</fullName>
    </submittedName>
</protein>
<name>A0ACC3DDL1_9PEZI</name>
<comment type="caution">
    <text evidence="1">The sequence shown here is derived from an EMBL/GenBank/DDBJ whole genome shotgun (WGS) entry which is preliminary data.</text>
</comment>
<accession>A0ACC3DDL1</accession>
<organism evidence="1 2">
    <name type="scientific">Coniosporium uncinatum</name>
    <dbReference type="NCBI Taxonomy" id="93489"/>
    <lineage>
        <taxon>Eukaryota</taxon>
        <taxon>Fungi</taxon>
        <taxon>Dikarya</taxon>
        <taxon>Ascomycota</taxon>
        <taxon>Pezizomycotina</taxon>
        <taxon>Dothideomycetes</taxon>
        <taxon>Dothideomycetes incertae sedis</taxon>
        <taxon>Coniosporium</taxon>
    </lineage>
</organism>
<keyword evidence="2" id="KW-1185">Reference proteome</keyword>
<reference evidence="1" key="1">
    <citation type="submission" date="2024-09" db="EMBL/GenBank/DDBJ databases">
        <title>Black Yeasts Isolated from many extreme environments.</title>
        <authorList>
            <person name="Coleine C."/>
            <person name="Stajich J.E."/>
            <person name="Selbmann L."/>
        </authorList>
    </citation>
    <scope>NUCLEOTIDE SEQUENCE</scope>
    <source>
        <strain evidence="1">CCFEE 5737</strain>
    </source>
</reference>
<gene>
    <name evidence="1" type="ORF">LTS18_006179</name>
</gene>
<dbReference type="EMBL" id="JAWDJW010006335">
    <property type="protein sequence ID" value="KAK3065468.1"/>
    <property type="molecule type" value="Genomic_DNA"/>
</dbReference>
<evidence type="ECO:0000313" key="1">
    <source>
        <dbReference type="EMBL" id="KAK3065468.1"/>
    </source>
</evidence>
<proteinExistence type="predicted"/>
<sequence>MAFRLSFDQEVAATPWLRDRPKSDERSGITSIIDLYSSGESSLSLSRDLVKQRLFDRDERLLTSMDDEASLIPKPLMIRKSPTSAAYPAAHAGHSADVLKTLEVLAQRCDNGVRRLQESMKAERESDEFSWSDPMVYLEASSELSGQHEHTELVFVKPGGIDTSVLDRVRKGEMGSETSKIDILRPLKFRLSGLLPLPMSPSRMEGLVDAVEAATGIVRHRGERYGEEVSKELKSLDALYKYTCVEKLVKRYNDMGPAVVAIPEFFGGGQEQLKTVLRQQWRWRYREARERFRDRLMALKLWEKQAKVDEDEFEIERVQREKRRLNGVVFDRVMQDQLKGYMTPLKAEEDAAVEEIECLYGSYVVQLGLSKAEDLSVIQLAEKVIKQQDHLSCSLDTIMPDAEAQIDVLDCFSQYAVDNAKRIVTRMHRMMARDVEDSTERMKEMHKRLSHEAGPQQMLKTWDELREVRENNEGLLVRVEALELQLKGIVGSGLDVITVLDEAILQTQDTPAEVESIR</sequence>